<evidence type="ECO:0000313" key="4">
    <source>
        <dbReference type="Proteomes" id="UP000026915"/>
    </source>
</evidence>
<feature type="compositionally biased region" description="Basic residues" evidence="2">
    <location>
        <begin position="402"/>
        <end position="417"/>
    </location>
</feature>
<gene>
    <name evidence="3" type="ORF">TCM_008065</name>
</gene>
<dbReference type="InParanoid" id="A0A061E4V2"/>
<protein>
    <submittedName>
        <fullName evidence="3">Regulator of Vps4 activity in the MVB pathway protein, putative</fullName>
    </submittedName>
</protein>
<dbReference type="InterPro" id="IPR042277">
    <property type="entry name" value="IST1-like"/>
</dbReference>
<dbReference type="EMBL" id="CM001880">
    <property type="protein sequence ID" value="EOX99381.1"/>
    <property type="molecule type" value="Genomic_DNA"/>
</dbReference>
<dbReference type="STRING" id="3641.A0A061E4V2"/>
<sequence>MFDIFFGWRKASKCKKLIKRVQCRLKLLKNKRYTIVKQLREDLAQLIKLGYEESAFNRAEQLFKDESIMAVYDMLDNFCEFVNIQLSYIRRNKDCPNDINEAVSSLIFASARCADLPELPAIRKLFGERYGQRFATTAVELLPGNLVNREIKEKLSIKSVSDDVKYRLIDEIARDYGQQPEILALEFIPEMQQQLKEISRHQELDTNNSNCEGSQMQTSDATEIEGKFIQVDPLAMSDGRLIRQSQSYSYPNSDAICTSLNSSKQPSPDKMESPVQIKAEKVENFPQTDSPFELTVDTTGVGKSQRMSWICTTTLKHRDERKAPSSSESLPQLPEEAVVYLDDIEELQSSTKKGDCQDQRLFKFKSPLLPKRGPVTDGYDVCDESYVDNDGPQDEKSSSRTFSKRRNSYEKRSRRRSLSLERSSMKDNDHETYYEKPCKTSPSHKHKSNHYRKLQKKTTIAECEQSAYVLKRLNQPCCKYNTMTSCCNYRFNSEVNICGQEYPFYFCTVDDREEQFPPRNQKRGLRNSGQFPICDTEENLDNQFCHCQCSCIGGCKNETGCTKMEEMTLKQNLRRRSYDNSASVYEVFTLPKMEKEKTLGKTKGCASPGSHVSSNSSLPSVVSSQTRKETVPPYLRAMTMPQERPRDGRRYSILRSNSLSFQNPNHVHPKLPDYDDLAAKFMALKKERLL</sequence>
<dbReference type="GO" id="GO:0008104">
    <property type="term" value="P:intracellular protein localization"/>
    <property type="evidence" value="ECO:0000318"/>
    <property type="project" value="GO_Central"/>
</dbReference>
<dbReference type="Gramene" id="EOX99381">
    <property type="protein sequence ID" value="EOX99381"/>
    <property type="gene ID" value="TCM_008065"/>
</dbReference>
<feature type="compositionally biased region" description="Low complexity" evidence="2">
    <location>
        <begin position="607"/>
        <end position="624"/>
    </location>
</feature>
<evidence type="ECO:0000256" key="2">
    <source>
        <dbReference type="SAM" id="MobiDB-lite"/>
    </source>
</evidence>
<dbReference type="HOGENOM" id="CLU_033114_0_0_1"/>
<dbReference type="InterPro" id="IPR005061">
    <property type="entry name" value="Ist1"/>
</dbReference>
<dbReference type="eggNOG" id="KOG2027">
    <property type="taxonomic scope" value="Eukaryota"/>
</dbReference>
<comment type="similarity">
    <text evidence="1">Belongs to the IST1 family.</text>
</comment>
<accession>A0A061E4V2</accession>
<reference evidence="3 4" key="1">
    <citation type="journal article" date="2013" name="Genome Biol.">
        <title>The genome sequence of the most widely cultivated cacao type and its use to identify candidate genes regulating pod color.</title>
        <authorList>
            <person name="Motamayor J.C."/>
            <person name="Mockaitis K."/>
            <person name="Schmutz J."/>
            <person name="Haiminen N."/>
            <person name="Iii D.L."/>
            <person name="Cornejo O."/>
            <person name="Findley S.D."/>
            <person name="Zheng P."/>
            <person name="Utro F."/>
            <person name="Royaert S."/>
            <person name="Saski C."/>
            <person name="Jenkins J."/>
            <person name="Podicheti R."/>
            <person name="Zhao M."/>
            <person name="Scheffler B.E."/>
            <person name="Stack J.C."/>
            <person name="Feltus F.A."/>
            <person name="Mustiga G.M."/>
            <person name="Amores F."/>
            <person name="Phillips W."/>
            <person name="Marelli J.P."/>
            <person name="May G.D."/>
            <person name="Shapiro H."/>
            <person name="Ma J."/>
            <person name="Bustamante C.D."/>
            <person name="Schnell R.J."/>
            <person name="Main D."/>
            <person name="Gilbert D."/>
            <person name="Parida L."/>
            <person name="Kuhn D.N."/>
        </authorList>
    </citation>
    <scope>NUCLEOTIDE SEQUENCE [LARGE SCALE GENOMIC DNA]</scope>
    <source>
        <strain evidence="4">cv. Matina 1-6</strain>
    </source>
</reference>
<feature type="region of interest" description="Disordered" evidence="2">
    <location>
        <begin position="380"/>
        <end position="450"/>
    </location>
</feature>
<feature type="compositionally biased region" description="Basic and acidic residues" evidence="2">
    <location>
        <begin position="423"/>
        <end position="438"/>
    </location>
</feature>
<name>A0A061E4V2_THECC</name>
<evidence type="ECO:0000313" key="3">
    <source>
        <dbReference type="EMBL" id="EOX99381.1"/>
    </source>
</evidence>
<dbReference type="FunFam" id="1.20.1260.60:FF:000002">
    <property type="entry name" value="Vacuolar protein sorting-associated protein IST1"/>
    <property type="match status" value="1"/>
</dbReference>
<dbReference type="AlphaFoldDB" id="A0A061E4V2"/>
<dbReference type="Proteomes" id="UP000026915">
    <property type="component" value="Chromosome 2"/>
</dbReference>
<dbReference type="OMA" id="QPCYFCL"/>
<dbReference type="Gene3D" id="1.20.1260.60">
    <property type="entry name" value="Vacuolar protein sorting-associated protein Ist1"/>
    <property type="match status" value="1"/>
</dbReference>
<evidence type="ECO:0000256" key="1">
    <source>
        <dbReference type="ARBA" id="ARBA00005536"/>
    </source>
</evidence>
<keyword evidence="4" id="KW-1185">Reference proteome</keyword>
<proteinExistence type="inferred from homology"/>
<dbReference type="PANTHER" id="PTHR12161">
    <property type="entry name" value="IST1 FAMILY MEMBER"/>
    <property type="match status" value="1"/>
</dbReference>
<organism evidence="3 4">
    <name type="scientific">Theobroma cacao</name>
    <name type="common">Cacao</name>
    <name type="synonym">Cocoa</name>
    <dbReference type="NCBI Taxonomy" id="3641"/>
    <lineage>
        <taxon>Eukaryota</taxon>
        <taxon>Viridiplantae</taxon>
        <taxon>Streptophyta</taxon>
        <taxon>Embryophyta</taxon>
        <taxon>Tracheophyta</taxon>
        <taxon>Spermatophyta</taxon>
        <taxon>Magnoliopsida</taxon>
        <taxon>eudicotyledons</taxon>
        <taxon>Gunneridae</taxon>
        <taxon>Pentapetalae</taxon>
        <taxon>rosids</taxon>
        <taxon>malvids</taxon>
        <taxon>Malvales</taxon>
        <taxon>Malvaceae</taxon>
        <taxon>Byttnerioideae</taxon>
        <taxon>Theobroma</taxon>
    </lineage>
</organism>
<dbReference type="PANTHER" id="PTHR12161:SF44">
    <property type="entry name" value="REGULATOR OF VPS4 ACTIVITY IN THE MVB PATHWAY PROTEIN"/>
    <property type="match status" value="1"/>
</dbReference>
<dbReference type="Pfam" id="PF03398">
    <property type="entry name" value="Ist1"/>
    <property type="match status" value="1"/>
</dbReference>
<dbReference type="GO" id="GO:0015031">
    <property type="term" value="P:protein transport"/>
    <property type="evidence" value="ECO:0007669"/>
    <property type="project" value="InterPro"/>
</dbReference>
<dbReference type="FunCoup" id="A0A061E4V2">
    <property type="interactions" value="3"/>
</dbReference>
<feature type="region of interest" description="Disordered" evidence="2">
    <location>
        <begin position="599"/>
        <end position="648"/>
    </location>
</feature>